<comment type="caution">
    <text evidence="2">The sequence shown here is derived from an EMBL/GenBank/DDBJ whole genome shotgun (WGS) entry which is preliminary data.</text>
</comment>
<keyword evidence="3" id="KW-1185">Reference proteome</keyword>
<evidence type="ECO:0000259" key="1">
    <source>
        <dbReference type="Pfam" id="PF13946"/>
    </source>
</evidence>
<dbReference type="RefSeq" id="WP_188480321.1">
    <property type="nucleotide sequence ID" value="NZ_BMFC01000001.1"/>
</dbReference>
<dbReference type="Gene3D" id="1.10.3130.20">
    <property type="entry name" value="Phycobilisome linker domain"/>
    <property type="match status" value="1"/>
</dbReference>
<proteinExistence type="predicted"/>
<dbReference type="Pfam" id="PF13946">
    <property type="entry name" value="DUF4214"/>
    <property type="match status" value="1"/>
</dbReference>
<name>A0ABQ1K8K4_9RHOB</name>
<evidence type="ECO:0000313" key="2">
    <source>
        <dbReference type="EMBL" id="GGB91021.1"/>
    </source>
</evidence>
<feature type="domain" description="DUF4214" evidence="1">
    <location>
        <begin position="360"/>
        <end position="416"/>
    </location>
</feature>
<organism evidence="2 3">
    <name type="scientific">Marivita lacus</name>
    <dbReference type="NCBI Taxonomy" id="1323742"/>
    <lineage>
        <taxon>Bacteria</taxon>
        <taxon>Pseudomonadati</taxon>
        <taxon>Pseudomonadota</taxon>
        <taxon>Alphaproteobacteria</taxon>
        <taxon>Rhodobacterales</taxon>
        <taxon>Roseobacteraceae</taxon>
        <taxon>Marivita</taxon>
    </lineage>
</organism>
<dbReference type="EMBL" id="BMFC01000001">
    <property type="protein sequence ID" value="GGB91021.1"/>
    <property type="molecule type" value="Genomic_DNA"/>
</dbReference>
<dbReference type="Gene3D" id="2.60.40.2700">
    <property type="match status" value="2"/>
</dbReference>
<protein>
    <recommendedName>
        <fullName evidence="1">DUF4214 domain-containing protein</fullName>
    </recommendedName>
</protein>
<dbReference type="InterPro" id="IPR038255">
    <property type="entry name" value="PBS_linker_sf"/>
</dbReference>
<reference evidence="3" key="1">
    <citation type="journal article" date="2019" name="Int. J. Syst. Evol. Microbiol.">
        <title>The Global Catalogue of Microorganisms (GCM) 10K type strain sequencing project: providing services to taxonomists for standard genome sequencing and annotation.</title>
        <authorList>
            <consortium name="The Broad Institute Genomics Platform"/>
            <consortium name="The Broad Institute Genome Sequencing Center for Infectious Disease"/>
            <person name="Wu L."/>
            <person name="Ma J."/>
        </authorList>
    </citation>
    <scope>NUCLEOTIDE SEQUENCE [LARGE SCALE GENOMIC DNA]</scope>
    <source>
        <strain evidence="3">CGMCC 1.12478</strain>
    </source>
</reference>
<sequence>MSTTTGTNHTPKGPVTILGEAYVGQTLIARPNGVSDADGIDTSTISFQWLRDGQIIQDATNRTYDVAIDDVDARLSVRYTYVDFGGTLEILTSDQEPVVPPAGTPIPTDTGPYNPLMVLGNALVGENLIARPNAVTDANGINPSTITYQWLRDGTPISGATAQTYAVSDADIDAQLTVQFSYSDLFGTAKTLTSNPRPPVAEPIVEVPPPAPLPRESDVRNLNGTMDDDILQASFGLTNIYGFGGSDTVAFNGKQSGYKVVIAEDSVTVFDHRAFGLGAITLDNVELIQFATTEPVFDGPLDLDSVSGLAKLGQQDAASIIELYIAYFNRAPDAIGLNFWGTAFANGVSLSEMAVLFADQNETRATYPDGTTNSDFATSVYTNILGRTPDQTGLTFWTDALDKGAVSRDELILRVLEGARASLQIERGPDFVTQQLADRTYLENKIDIGAFFAVHRGMSDVANAEFVMDLYDGTSGSIIAAVDKIDAFYREALDPNDGEFLLQVVGVMDSPFLA</sequence>
<evidence type="ECO:0000313" key="3">
    <source>
        <dbReference type="Proteomes" id="UP000645462"/>
    </source>
</evidence>
<accession>A0ABQ1K8K4</accession>
<dbReference type="InterPro" id="IPR025282">
    <property type="entry name" value="DUF4214"/>
</dbReference>
<dbReference type="Proteomes" id="UP000645462">
    <property type="component" value="Unassembled WGS sequence"/>
</dbReference>
<gene>
    <name evidence="2" type="ORF">GCM10011363_04500</name>
</gene>